<dbReference type="Pfam" id="PF00085">
    <property type="entry name" value="Thioredoxin"/>
    <property type="match status" value="1"/>
</dbReference>
<evidence type="ECO:0000256" key="3">
    <source>
        <dbReference type="SAM" id="Phobius"/>
    </source>
</evidence>
<proteinExistence type="inferred from homology"/>
<feature type="domain" description="Thioredoxin" evidence="4">
    <location>
        <begin position="40"/>
        <end position="162"/>
    </location>
</feature>
<dbReference type="CDD" id="cd02961">
    <property type="entry name" value="PDI_a_family"/>
    <property type="match status" value="1"/>
</dbReference>
<evidence type="ECO:0000256" key="2">
    <source>
        <dbReference type="ARBA" id="ARBA00022729"/>
    </source>
</evidence>
<dbReference type="InterPro" id="IPR013766">
    <property type="entry name" value="Thioredoxin_domain"/>
</dbReference>
<evidence type="ECO:0000259" key="4">
    <source>
        <dbReference type="PROSITE" id="PS51352"/>
    </source>
</evidence>
<dbReference type="PANTHER" id="PTHR45672:SF3">
    <property type="entry name" value="THIOREDOXIN DOMAIN-CONTAINING PROTEIN 5"/>
    <property type="match status" value="1"/>
</dbReference>
<feature type="transmembrane region" description="Helical" evidence="3">
    <location>
        <begin position="20"/>
        <end position="39"/>
    </location>
</feature>
<keyword evidence="3" id="KW-0472">Membrane</keyword>
<name>A0A6C0EYC6_9ZZZZ</name>
<dbReference type="Gene3D" id="3.40.30.10">
    <property type="entry name" value="Glutaredoxin"/>
    <property type="match status" value="1"/>
</dbReference>
<accession>A0A6C0EYC6</accession>
<dbReference type="InterPro" id="IPR036249">
    <property type="entry name" value="Thioredoxin-like_sf"/>
</dbReference>
<comment type="similarity">
    <text evidence="1">Belongs to the protein disulfide isomerase family.</text>
</comment>
<keyword evidence="3" id="KW-1133">Transmembrane helix</keyword>
<evidence type="ECO:0000313" key="5">
    <source>
        <dbReference type="EMBL" id="QHT33309.1"/>
    </source>
</evidence>
<dbReference type="AlphaFoldDB" id="A0A6C0EYC6"/>
<dbReference type="PROSITE" id="PS51352">
    <property type="entry name" value="THIOREDOXIN_2"/>
    <property type="match status" value="1"/>
</dbReference>
<dbReference type="EMBL" id="MN738962">
    <property type="protein sequence ID" value="QHT33309.1"/>
    <property type="molecule type" value="Genomic_DNA"/>
</dbReference>
<dbReference type="SUPFAM" id="SSF52833">
    <property type="entry name" value="Thioredoxin-like"/>
    <property type="match status" value="1"/>
</dbReference>
<evidence type="ECO:0000256" key="1">
    <source>
        <dbReference type="ARBA" id="ARBA00006347"/>
    </source>
</evidence>
<keyword evidence="3" id="KW-0812">Transmembrane</keyword>
<sequence length="162" mass="18193">MSDTVFKLKKVLTSLPSITQFIVVAAFVAILIGCAYYIYKTYIAPQSDRSLYEGYASGMNLRNEGGDPDMVTLYMFSVEWCPHCKHARPIWDEFVKENSNNQFNGKNVNFVLIDCDKDSATADKYNVTGYPTIKLDKGGTEVIEFSSKPSNETLLAFLQQSV</sequence>
<dbReference type="PROSITE" id="PS51257">
    <property type="entry name" value="PROKAR_LIPOPROTEIN"/>
    <property type="match status" value="1"/>
</dbReference>
<protein>
    <recommendedName>
        <fullName evidence="4">Thioredoxin domain-containing protein</fullName>
    </recommendedName>
</protein>
<keyword evidence="2" id="KW-0732">Signal</keyword>
<reference evidence="5" key="1">
    <citation type="journal article" date="2020" name="Nature">
        <title>Giant virus diversity and host interactions through global metagenomics.</title>
        <authorList>
            <person name="Schulz F."/>
            <person name="Roux S."/>
            <person name="Paez-Espino D."/>
            <person name="Jungbluth S."/>
            <person name="Walsh D.A."/>
            <person name="Denef V.J."/>
            <person name="McMahon K.D."/>
            <person name="Konstantinidis K.T."/>
            <person name="Eloe-Fadrosh E.A."/>
            <person name="Kyrpides N.C."/>
            <person name="Woyke T."/>
        </authorList>
    </citation>
    <scope>NUCLEOTIDE SEQUENCE</scope>
    <source>
        <strain evidence="5">GVMAG-M-3300009161-34</strain>
    </source>
</reference>
<dbReference type="GO" id="GO:0003756">
    <property type="term" value="F:protein disulfide isomerase activity"/>
    <property type="evidence" value="ECO:0007669"/>
    <property type="project" value="TreeGrafter"/>
</dbReference>
<dbReference type="InterPro" id="IPR051063">
    <property type="entry name" value="PDI"/>
</dbReference>
<dbReference type="PANTHER" id="PTHR45672">
    <property type="entry name" value="PROTEIN DISULFIDE-ISOMERASE C17H9.14C-RELATED"/>
    <property type="match status" value="1"/>
</dbReference>
<dbReference type="GO" id="GO:0005783">
    <property type="term" value="C:endoplasmic reticulum"/>
    <property type="evidence" value="ECO:0007669"/>
    <property type="project" value="TreeGrafter"/>
</dbReference>
<organism evidence="5">
    <name type="scientific">viral metagenome</name>
    <dbReference type="NCBI Taxonomy" id="1070528"/>
    <lineage>
        <taxon>unclassified sequences</taxon>
        <taxon>metagenomes</taxon>
        <taxon>organismal metagenomes</taxon>
    </lineage>
</organism>
<dbReference type="GO" id="GO:0006457">
    <property type="term" value="P:protein folding"/>
    <property type="evidence" value="ECO:0007669"/>
    <property type="project" value="TreeGrafter"/>
</dbReference>